<reference evidence="1 2" key="1">
    <citation type="submission" date="2016-11" db="EMBL/GenBank/DDBJ databases">
        <title>Paenibacillus species isolates.</title>
        <authorList>
            <person name="Beno S.M."/>
        </authorList>
    </citation>
    <scope>NUCLEOTIDE SEQUENCE [LARGE SCALE GENOMIC DNA]</scope>
    <source>
        <strain evidence="1 2">FSL F4-0100</strain>
    </source>
</reference>
<evidence type="ECO:0000313" key="1">
    <source>
        <dbReference type="EMBL" id="OME92273.1"/>
    </source>
</evidence>
<proteinExistence type="predicted"/>
<dbReference type="EMBL" id="MRTF01000005">
    <property type="protein sequence ID" value="OME92273.1"/>
    <property type="molecule type" value="Genomic_DNA"/>
</dbReference>
<accession>A0A1R1B162</accession>
<evidence type="ECO:0000313" key="2">
    <source>
        <dbReference type="Proteomes" id="UP000187074"/>
    </source>
</evidence>
<dbReference type="Proteomes" id="UP000187074">
    <property type="component" value="Unassembled WGS sequence"/>
</dbReference>
<organism evidence="1 2">
    <name type="scientific">Paenibacillus lautus</name>
    <name type="common">Bacillus lautus</name>
    <dbReference type="NCBI Taxonomy" id="1401"/>
    <lineage>
        <taxon>Bacteria</taxon>
        <taxon>Bacillati</taxon>
        <taxon>Bacillota</taxon>
        <taxon>Bacilli</taxon>
        <taxon>Bacillales</taxon>
        <taxon>Paenibacillaceae</taxon>
        <taxon>Paenibacillus</taxon>
    </lineage>
</organism>
<sequence length="116" mass="13366">MKRAYKRAVWESIPTALLISNERWNYKEGFDVAKENDRILVVRGRADIESPLSEILNYEMPNAIWLTVKKSYYDATTVGDRISISIGIRGTGIIDMSFPVQAKEELKNMIKLTKKR</sequence>
<protein>
    <submittedName>
        <fullName evidence="1">Uncharacterized protein</fullName>
    </submittedName>
</protein>
<dbReference type="RefSeq" id="WP_076323526.1">
    <property type="nucleotide sequence ID" value="NZ_MRTF01000005.1"/>
</dbReference>
<dbReference type="AlphaFoldDB" id="A0A1R1B162"/>
<comment type="caution">
    <text evidence="1">The sequence shown here is derived from an EMBL/GenBank/DDBJ whole genome shotgun (WGS) entry which is preliminary data.</text>
</comment>
<gene>
    <name evidence="1" type="ORF">BK123_16845</name>
</gene>
<name>A0A1R1B162_PAELA</name>
<dbReference type="OrthoDB" id="2626863at2"/>